<dbReference type="GO" id="GO:0016491">
    <property type="term" value="F:oxidoreductase activity"/>
    <property type="evidence" value="ECO:0007669"/>
    <property type="project" value="UniProtKB-KW"/>
</dbReference>
<accession>A0A1K0JU00</accession>
<dbReference type="InterPro" id="IPR036188">
    <property type="entry name" value="FAD/NAD-bd_sf"/>
</dbReference>
<feature type="domain" description="FAD dependent oxidoreductase" evidence="2">
    <location>
        <begin position="13"/>
        <end position="356"/>
    </location>
</feature>
<dbReference type="Gene3D" id="3.50.50.60">
    <property type="entry name" value="FAD/NAD(P)-binding domain"/>
    <property type="match status" value="1"/>
</dbReference>
<dbReference type="Gene3D" id="3.30.9.10">
    <property type="entry name" value="D-Amino Acid Oxidase, subunit A, domain 2"/>
    <property type="match status" value="1"/>
</dbReference>
<dbReference type="GO" id="GO:0005737">
    <property type="term" value="C:cytoplasm"/>
    <property type="evidence" value="ECO:0007669"/>
    <property type="project" value="TreeGrafter"/>
</dbReference>
<evidence type="ECO:0000313" key="3">
    <source>
        <dbReference type="EMBL" id="SCU87257.1"/>
    </source>
</evidence>
<organism evidence="3">
    <name type="scientific">Cupriavidus necator</name>
    <name type="common">Alcaligenes eutrophus</name>
    <name type="synonym">Ralstonia eutropha</name>
    <dbReference type="NCBI Taxonomy" id="106590"/>
    <lineage>
        <taxon>Bacteria</taxon>
        <taxon>Pseudomonadati</taxon>
        <taxon>Pseudomonadota</taxon>
        <taxon>Betaproteobacteria</taxon>
        <taxon>Burkholderiales</taxon>
        <taxon>Burkholderiaceae</taxon>
        <taxon>Cupriavidus</taxon>
    </lineage>
</organism>
<name>A0A1K0JU00_CUPNE</name>
<protein>
    <submittedName>
        <fullName evidence="3">FAD dependent oxidoreductase</fullName>
    </submittedName>
</protein>
<keyword evidence="1" id="KW-0560">Oxidoreductase</keyword>
<reference evidence="3" key="1">
    <citation type="submission" date="2016-09" db="EMBL/GenBank/DDBJ databases">
        <authorList>
            <person name="Capua I."/>
            <person name="De Benedictis P."/>
            <person name="Joannis T."/>
            <person name="Lombin L.H."/>
            <person name="Cattoli G."/>
        </authorList>
    </citation>
    <scope>NUCLEOTIDE SEQUENCE</scope>
    <source>
        <strain evidence="3">B9</strain>
    </source>
</reference>
<sequence>MHPTHATSPIPADYLIIGGGIAGASVAYWLAPHGRVILLEREAQPGYHSTGRSAALFMESYGTTQVRALTMASRAFLQDPPPGFASHPLLTPRGALMVAGPGQQHLLDAHWDVVRAVDPDARLLSAAQACERVPALRAEQLAGGVYEPGAADMDVDAIHQGYLRGMRQAGGKLVCDAEVTAMARVRDHWHVEAGGAVYAAPVVLNAAGAWADVIARLAGVQPLGIEPRRRSAFVFAPPADMDTSGWPMVFGADEDWYIKPDAGMLLGSPANADPVEPQDVQPEEMDIALAIDRIETATSLRIRRPARTWAGLRSFVADGDLVGGFDDTVPGFFWVAGQGGYGIQTSAAMGETCAALARGLPVPAHPASFGLSAEMLGPGRLRRLAASA</sequence>
<dbReference type="SUPFAM" id="SSF51905">
    <property type="entry name" value="FAD/NAD(P)-binding domain"/>
    <property type="match status" value="1"/>
</dbReference>
<dbReference type="Pfam" id="PF01266">
    <property type="entry name" value="DAO"/>
    <property type="match status" value="1"/>
</dbReference>
<dbReference type="RefSeq" id="WP_340528214.1">
    <property type="nucleotide sequence ID" value="NZ_FMSH01000409.1"/>
</dbReference>
<proteinExistence type="predicted"/>
<dbReference type="PANTHER" id="PTHR13847">
    <property type="entry name" value="SARCOSINE DEHYDROGENASE-RELATED"/>
    <property type="match status" value="1"/>
</dbReference>
<dbReference type="PANTHER" id="PTHR13847:SF287">
    <property type="entry name" value="FAD-DEPENDENT OXIDOREDUCTASE DOMAIN-CONTAINING PROTEIN 1"/>
    <property type="match status" value="1"/>
</dbReference>
<gene>
    <name evidence="3" type="ORF">CNECB9_4670014</name>
</gene>
<dbReference type="InterPro" id="IPR006076">
    <property type="entry name" value="FAD-dep_OxRdtase"/>
</dbReference>
<evidence type="ECO:0000256" key="1">
    <source>
        <dbReference type="ARBA" id="ARBA00023002"/>
    </source>
</evidence>
<dbReference type="AlphaFoldDB" id="A0A1K0JU00"/>
<evidence type="ECO:0000259" key="2">
    <source>
        <dbReference type="Pfam" id="PF01266"/>
    </source>
</evidence>
<dbReference type="EMBL" id="FMSH01000409">
    <property type="protein sequence ID" value="SCU87257.1"/>
    <property type="molecule type" value="Genomic_DNA"/>
</dbReference>